<keyword evidence="5 9" id="KW-0798">TonB box</keyword>
<keyword evidence="7 8" id="KW-0998">Cell outer membrane</keyword>
<keyword evidence="2 8" id="KW-0813">Transport</keyword>
<evidence type="ECO:0000313" key="13">
    <source>
        <dbReference type="Proteomes" id="UP000824028"/>
    </source>
</evidence>
<gene>
    <name evidence="12" type="ORF">H9814_06240</name>
</gene>
<dbReference type="GO" id="GO:0009279">
    <property type="term" value="C:cell outer membrane"/>
    <property type="evidence" value="ECO:0007669"/>
    <property type="project" value="UniProtKB-SubCell"/>
</dbReference>
<dbReference type="InterPro" id="IPR037066">
    <property type="entry name" value="Plug_dom_sf"/>
</dbReference>
<dbReference type="InterPro" id="IPR039426">
    <property type="entry name" value="TonB-dep_rcpt-like"/>
</dbReference>
<evidence type="ECO:0000256" key="5">
    <source>
        <dbReference type="ARBA" id="ARBA00023077"/>
    </source>
</evidence>
<dbReference type="NCBIfam" id="TIGR04056">
    <property type="entry name" value="OMP_RagA_SusC"/>
    <property type="match status" value="1"/>
</dbReference>
<dbReference type="Proteomes" id="UP000824028">
    <property type="component" value="Unassembled WGS sequence"/>
</dbReference>
<evidence type="ECO:0000256" key="4">
    <source>
        <dbReference type="ARBA" id="ARBA00022692"/>
    </source>
</evidence>
<dbReference type="Gene3D" id="2.40.170.20">
    <property type="entry name" value="TonB-dependent receptor, beta-barrel domain"/>
    <property type="match status" value="1"/>
</dbReference>
<keyword evidence="6 8" id="KW-0472">Membrane</keyword>
<dbReference type="SUPFAM" id="SSF49464">
    <property type="entry name" value="Carboxypeptidase regulatory domain-like"/>
    <property type="match status" value="1"/>
</dbReference>
<dbReference type="NCBIfam" id="TIGR04057">
    <property type="entry name" value="SusC_RagA_signa"/>
    <property type="match status" value="1"/>
</dbReference>
<dbReference type="InterPro" id="IPR000531">
    <property type="entry name" value="Beta-barrel_TonB"/>
</dbReference>
<reference evidence="12" key="1">
    <citation type="journal article" date="2021" name="PeerJ">
        <title>Extensive microbial diversity within the chicken gut microbiome revealed by metagenomics and culture.</title>
        <authorList>
            <person name="Gilroy R."/>
            <person name="Ravi A."/>
            <person name="Getino M."/>
            <person name="Pursley I."/>
            <person name="Horton D.L."/>
            <person name="Alikhan N.F."/>
            <person name="Baker D."/>
            <person name="Gharbi K."/>
            <person name="Hall N."/>
            <person name="Watson M."/>
            <person name="Adriaenssens E.M."/>
            <person name="Foster-Nyarko E."/>
            <person name="Jarju S."/>
            <person name="Secka A."/>
            <person name="Antonio M."/>
            <person name="Oren A."/>
            <person name="Chaudhuri R.R."/>
            <person name="La Ragione R."/>
            <person name="Hildebrand F."/>
            <person name="Pallen M.J."/>
        </authorList>
    </citation>
    <scope>NUCLEOTIDE SEQUENCE</scope>
    <source>
        <strain evidence="12">ChiHjej9B8-1298</strain>
    </source>
</reference>
<dbReference type="Gene3D" id="2.170.130.10">
    <property type="entry name" value="TonB-dependent receptor, plug domain"/>
    <property type="match status" value="1"/>
</dbReference>
<dbReference type="Pfam" id="PF07715">
    <property type="entry name" value="Plug"/>
    <property type="match status" value="1"/>
</dbReference>
<dbReference type="InterPro" id="IPR008969">
    <property type="entry name" value="CarboxyPept-like_regulatory"/>
</dbReference>
<evidence type="ECO:0000256" key="1">
    <source>
        <dbReference type="ARBA" id="ARBA00004571"/>
    </source>
</evidence>
<evidence type="ECO:0000256" key="9">
    <source>
        <dbReference type="RuleBase" id="RU003357"/>
    </source>
</evidence>
<dbReference type="EMBL" id="DXBX01000048">
    <property type="protein sequence ID" value="HIZ33133.1"/>
    <property type="molecule type" value="Genomic_DNA"/>
</dbReference>
<comment type="subcellular location">
    <subcellularLocation>
        <location evidence="1 8">Cell outer membrane</location>
        <topology evidence="1 8">Multi-pass membrane protein</topology>
    </subcellularLocation>
</comment>
<sequence length="1051" mass="116495">MNEKMKNFSSRLIVWLARNAVLMLFLAFNCLSINAQNNQKVEGTVISATDGNALIGVSVVVKGTGNGAITDLNGYYKLNVPAGTELEFSYIGFVTQSIKVKAGTHVYNISLTEDNETLEELVVVGYGVQKKSVVTAAMSKVSAEDLAVGTPTSVSDVLKGKMSGVQITSQSGQPGRDAQIRIRGTGTVNNSDPLYIIDGMPSNNGINYLNPSDIESIEVLKDAASAAIYGARGANGVILVTTKKGSFQQKTTVNYEFTYGIQNPARKIKLMNSEQYVMMMNEMAENSGNAPYFTDVPNVNTDWQDALTNSNAPIINHKLSVSGGGEHSTHYASFGYIKQEGIFAKGHSDYERYNGRLNYTNTLFDIKSRNYLNKVNFSTNLSYSRVNRKGNNIDNSEAGGLIASINMLPPTESIYQDDPDKLAEYETLYPNYVKDASGRAYNIIELREINNPLASMAVNNNQRTISQIFNADFKLDIDILPGLKYRTSASLEWAFSSVKNIVPAYDLNTTTKNSTSYVEDKKTDANSWQWENTLSYDKSFGEHTIGALFGTTMASYAYTDLSGSDYNLLVIDPDKAFIDIATGDRALERINGTGNDHKLASIFARLNYNYGEKYLFEAVVRRDGSSNFGPKNRYAVFPSVSAGWVISREKFMEGTADWLSFLKLRASWGQNGNESIDPFGYTSMMSMSGNTAVVNGGVVNGARPSGYVNSDLKWETSEQLDLGVDLRFFENALTFTFDYFNKKTKDMLMNVALPQYTGYTTMRTNIGSVRNKGFEMEASYRFRIGKADIDLSANASYIENEVIELGTARTNLQILGGGLGGAVSVMESGMPYGYFWGYKTNGIFQNYNEVNAYKDKKGNLIMPDAEPGDVRYVDLNGDGTISDADRTMIGDPNPNWTYGFSLGVNWNNFDMSAFFQGAAGNQIYKYYRRSNITQANWETEWLGRWHGEGTSNHLPKLVEGDPHHNTTWTNDLFVEDGNYLRLKVLQLGYSLPRNLTQKLCLQKLRIFVQGENLFTATKYSGYDPEVGTRNGFDGGTYPQARTFTFGANIIF</sequence>
<name>A0A9D2E8I6_9BACE</name>
<dbReference type="Gene3D" id="2.60.40.1120">
    <property type="entry name" value="Carboxypeptidase-like, regulatory domain"/>
    <property type="match status" value="1"/>
</dbReference>
<dbReference type="SUPFAM" id="SSF56935">
    <property type="entry name" value="Porins"/>
    <property type="match status" value="1"/>
</dbReference>
<dbReference type="Pfam" id="PF00593">
    <property type="entry name" value="TonB_dep_Rec_b-barrel"/>
    <property type="match status" value="1"/>
</dbReference>
<organism evidence="12 13">
    <name type="scientific">Candidatus Bacteroides merdigallinarum</name>
    <dbReference type="NCBI Taxonomy" id="2838473"/>
    <lineage>
        <taxon>Bacteria</taxon>
        <taxon>Pseudomonadati</taxon>
        <taxon>Bacteroidota</taxon>
        <taxon>Bacteroidia</taxon>
        <taxon>Bacteroidales</taxon>
        <taxon>Bacteroidaceae</taxon>
        <taxon>Bacteroides</taxon>
    </lineage>
</organism>
<protein>
    <submittedName>
        <fullName evidence="12">TonB-dependent receptor</fullName>
    </submittedName>
</protein>
<dbReference type="PROSITE" id="PS52016">
    <property type="entry name" value="TONB_DEPENDENT_REC_3"/>
    <property type="match status" value="1"/>
</dbReference>
<evidence type="ECO:0000256" key="7">
    <source>
        <dbReference type="ARBA" id="ARBA00023237"/>
    </source>
</evidence>
<dbReference type="InterPro" id="IPR036942">
    <property type="entry name" value="Beta-barrel_TonB_sf"/>
</dbReference>
<comment type="similarity">
    <text evidence="8 9">Belongs to the TonB-dependent receptor family.</text>
</comment>
<dbReference type="InterPro" id="IPR023996">
    <property type="entry name" value="TonB-dep_OMP_SusC/RagA"/>
</dbReference>
<accession>A0A9D2E8I6</accession>
<evidence type="ECO:0000313" key="12">
    <source>
        <dbReference type="EMBL" id="HIZ33133.1"/>
    </source>
</evidence>
<evidence type="ECO:0000256" key="3">
    <source>
        <dbReference type="ARBA" id="ARBA00022452"/>
    </source>
</evidence>
<evidence type="ECO:0000259" key="10">
    <source>
        <dbReference type="Pfam" id="PF00593"/>
    </source>
</evidence>
<reference evidence="12" key="2">
    <citation type="submission" date="2021-04" db="EMBL/GenBank/DDBJ databases">
        <authorList>
            <person name="Gilroy R."/>
        </authorList>
    </citation>
    <scope>NUCLEOTIDE SEQUENCE</scope>
    <source>
        <strain evidence="12">ChiHjej9B8-1298</strain>
    </source>
</reference>
<dbReference type="AlphaFoldDB" id="A0A9D2E8I6"/>
<feature type="domain" description="TonB-dependent receptor-like beta-barrel" evidence="10">
    <location>
        <begin position="479"/>
        <end position="910"/>
    </location>
</feature>
<dbReference type="InterPro" id="IPR023997">
    <property type="entry name" value="TonB-dep_OMP_SusC/RagA_CS"/>
</dbReference>
<keyword evidence="12" id="KW-0675">Receptor</keyword>
<proteinExistence type="inferred from homology"/>
<dbReference type="Pfam" id="PF13715">
    <property type="entry name" value="CarbopepD_reg_2"/>
    <property type="match status" value="1"/>
</dbReference>
<keyword evidence="3 8" id="KW-1134">Transmembrane beta strand</keyword>
<evidence type="ECO:0000256" key="2">
    <source>
        <dbReference type="ARBA" id="ARBA00022448"/>
    </source>
</evidence>
<comment type="caution">
    <text evidence="12">The sequence shown here is derived from an EMBL/GenBank/DDBJ whole genome shotgun (WGS) entry which is preliminary data.</text>
</comment>
<evidence type="ECO:0000256" key="8">
    <source>
        <dbReference type="PROSITE-ProRule" id="PRU01360"/>
    </source>
</evidence>
<feature type="domain" description="TonB-dependent receptor plug" evidence="11">
    <location>
        <begin position="133"/>
        <end position="237"/>
    </location>
</feature>
<keyword evidence="4 8" id="KW-0812">Transmembrane</keyword>
<dbReference type="InterPro" id="IPR012910">
    <property type="entry name" value="Plug_dom"/>
</dbReference>
<evidence type="ECO:0000256" key="6">
    <source>
        <dbReference type="ARBA" id="ARBA00023136"/>
    </source>
</evidence>
<evidence type="ECO:0000259" key="11">
    <source>
        <dbReference type="Pfam" id="PF07715"/>
    </source>
</evidence>